<accession>A0AAU9DMI3</accession>
<gene>
    <name evidence="4" type="ORF">KIMC2_14160</name>
</gene>
<dbReference type="InterPro" id="IPR002509">
    <property type="entry name" value="NODB_dom"/>
</dbReference>
<dbReference type="GO" id="GO:0005975">
    <property type="term" value="P:carbohydrate metabolic process"/>
    <property type="evidence" value="ECO:0007669"/>
    <property type="project" value="InterPro"/>
</dbReference>
<dbReference type="GO" id="GO:0005576">
    <property type="term" value="C:extracellular region"/>
    <property type="evidence" value="ECO:0007669"/>
    <property type="project" value="UniProtKB-SubCell"/>
</dbReference>
<dbReference type="RefSeq" id="WP_317695401.1">
    <property type="nucleotide sequence ID" value="NZ_AP026801.1"/>
</dbReference>
<dbReference type="PANTHER" id="PTHR34216:SF3">
    <property type="entry name" value="POLY-BETA-1,6-N-ACETYL-D-GLUCOSAMINE N-DEACETYLASE"/>
    <property type="match status" value="1"/>
</dbReference>
<dbReference type="Gene3D" id="3.20.20.370">
    <property type="entry name" value="Glycoside hydrolase/deacetylase"/>
    <property type="match status" value="1"/>
</dbReference>
<dbReference type="Pfam" id="PF01522">
    <property type="entry name" value="Polysacc_deac_1"/>
    <property type="match status" value="1"/>
</dbReference>
<dbReference type="AlphaFoldDB" id="A0AAU9DMI3"/>
<name>A0AAU9DMI3_9LACO</name>
<dbReference type="PANTHER" id="PTHR34216">
    <property type="match status" value="1"/>
</dbReference>
<dbReference type="EMBL" id="AP026801">
    <property type="protein sequence ID" value="BDR56854.1"/>
    <property type="molecule type" value="Genomic_DNA"/>
</dbReference>
<dbReference type="PROSITE" id="PS51677">
    <property type="entry name" value="NODB"/>
    <property type="match status" value="1"/>
</dbReference>
<reference evidence="4 5" key="1">
    <citation type="journal article" date="2023" name="Microbiol. Spectr.">
        <title>Symbiosis of Carpenter Bees with Uncharacterized Lactic Acid Bacteria Showing NAD Auxotrophy.</title>
        <authorList>
            <person name="Kawasaki S."/>
            <person name="Ozawa K."/>
            <person name="Mori T."/>
            <person name="Yamamoto A."/>
            <person name="Ito M."/>
            <person name="Ohkuma M."/>
            <person name="Sakamoto M."/>
            <person name="Matsutani M."/>
        </authorList>
    </citation>
    <scope>NUCLEOTIDE SEQUENCE [LARGE SCALE GENOMIC DNA]</scope>
    <source>
        <strain evidence="4 5">KimC2</strain>
    </source>
</reference>
<dbReference type="SUPFAM" id="SSF88713">
    <property type="entry name" value="Glycoside hydrolase/deacetylase"/>
    <property type="match status" value="1"/>
</dbReference>
<keyword evidence="5" id="KW-1185">Reference proteome</keyword>
<dbReference type="GO" id="GO:0016810">
    <property type="term" value="F:hydrolase activity, acting on carbon-nitrogen (but not peptide) bonds"/>
    <property type="evidence" value="ECO:0007669"/>
    <property type="project" value="InterPro"/>
</dbReference>
<evidence type="ECO:0000313" key="5">
    <source>
        <dbReference type="Proteomes" id="UP001321804"/>
    </source>
</evidence>
<feature type="domain" description="NodB homology" evidence="3">
    <location>
        <begin position="358"/>
        <end position="520"/>
    </location>
</feature>
<dbReference type="Proteomes" id="UP001321804">
    <property type="component" value="Chromosome"/>
</dbReference>
<dbReference type="InterPro" id="IPR051398">
    <property type="entry name" value="Polysacch_Deacetylase"/>
</dbReference>
<organism evidence="4 5">
    <name type="scientific">Xylocopilactobacillus apis</name>
    <dbReference type="NCBI Taxonomy" id="2932183"/>
    <lineage>
        <taxon>Bacteria</taxon>
        <taxon>Bacillati</taxon>
        <taxon>Bacillota</taxon>
        <taxon>Bacilli</taxon>
        <taxon>Lactobacillales</taxon>
        <taxon>Lactobacillaceae</taxon>
        <taxon>Xylocopilactobacillus</taxon>
    </lineage>
</organism>
<proteinExistence type="predicted"/>
<evidence type="ECO:0000256" key="2">
    <source>
        <dbReference type="ARBA" id="ARBA00022729"/>
    </source>
</evidence>
<evidence type="ECO:0000259" key="3">
    <source>
        <dbReference type="PROSITE" id="PS51677"/>
    </source>
</evidence>
<comment type="subcellular location">
    <subcellularLocation>
        <location evidence="1">Secreted</location>
    </subcellularLocation>
</comment>
<keyword evidence="2" id="KW-0732">Signal</keyword>
<evidence type="ECO:0000256" key="1">
    <source>
        <dbReference type="ARBA" id="ARBA00004613"/>
    </source>
</evidence>
<sequence length="520" mass="59669">MKKRKWQAFWFVIIVGIIALIGGEKVSADDILTLRYPLNLYNNFGNKAKKTGKILPKGSSWKVGIVNVTKDNYVWYCVGTSKGVDIYTAEKLPFIRDTTFKTAVYSLPNKNAVKSTQVLEANTSWKVFNSKYANGVIWYQVGGKQWITLDRAIGEATYTLYLYSPAKLYNGYGDARTDTGQVLKKGSSWKYRIKKRGEDGSWWYQVGKNQWVTENNTYNQLLNTAGLNGGYNIRLLHQVPVYDQPNYDAKNTWITLPKQTAQKVFAQKNYDHLVWYQVGNKQWISPGLEATRGWFKKSRDISFPILMYHDFQGEWNDWQVTPQEFARHLTWLKSWNYYSLTPEEAYYVLTTQREPANNVVWLTMDDGYRSWYTQIASILRTQKINATGFQITSDVGLNDSLTIDQLNEMQAKDNFNVQSHTVTHSSLTAVSPTQLYREVTNSKDFLDSHFGYDIIALAYPYGHQNQSIQKIASDAGYWMGLGMQGGLANINYGLYNLPRIVVAPRQTIETFSNILQTGQK</sequence>
<protein>
    <recommendedName>
        <fullName evidence="3">NodB homology domain-containing protein</fullName>
    </recommendedName>
</protein>
<dbReference type="CDD" id="cd10918">
    <property type="entry name" value="CE4_NodB_like_5s_6s"/>
    <property type="match status" value="1"/>
</dbReference>
<evidence type="ECO:0000313" key="4">
    <source>
        <dbReference type="EMBL" id="BDR56854.1"/>
    </source>
</evidence>
<dbReference type="InterPro" id="IPR011330">
    <property type="entry name" value="Glyco_hydro/deAcase_b/a-brl"/>
</dbReference>
<dbReference type="KEGG" id="xak:KIMC2_14160"/>